<evidence type="ECO:0000256" key="1">
    <source>
        <dbReference type="ARBA" id="ARBA00004141"/>
    </source>
</evidence>
<feature type="domain" description="Peptidase S54 rhomboid" evidence="8">
    <location>
        <begin position="70"/>
        <end position="221"/>
    </location>
</feature>
<accession>A0A1M5A1L0</accession>
<feature type="transmembrane region" description="Helical" evidence="7">
    <location>
        <begin position="108"/>
        <end position="126"/>
    </location>
</feature>
<dbReference type="RefSeq" id="WP_073343576.1">
    <property type="nucleotide sequence ID" value="NZ_FQVH01000015.1"/>
</dbReference>
<dbReference type="Gene3D" id="1.20.1540.10">
    <property type="entry name" value="Rhomboid-like"/>
    <property type="match status" value="1"/>
</dbReference>
<gene>
    <name evidence="9" type="ORF">SAMN02746089_01538</name>
</gene>
<reference evidence="9 10" key="1">
    <citation type="submission" date="2016-11" db="EMBL/GenBank/DDBJ databases">
        <authorList>
            <person name="Jaros S."/>
            <person name="Januszkiewicz K."/>
            <person name="Wedrychowicz H."/>
        </authorList>
    </citation>
    <scope>NUCLEOTIDE SEQUENCE [LARGE SCALE GENOMIC DNA]</scope>
    <source>
        <strain evidence="9 10">DSM 17918</strain>
    </source>
</reference>
<evidence type="ECO:0000313" key="9">
    <source>
        <dbReference type="EMBL" id="SHF23816.1"/>
    </source>
</evidence>
<comment type="similarity">
    <text evidence="2">Belongs to the peptidase S54 family.</text>
</comment>
<feature type="transmembrane region" description="Helical" evidence="7">
    <location>
        <begin position="132"/>
        <end position="151"/>
    </location>
</feature>
<keyword evidence="5 7" id="KW-1133">Transmembrane helix</keyword>
<dbReference type="SUPFAM" id="SSF144091">
    <property type="entry name" value="Rhomboid-like"/>
    <property type="match status" value="1"/>
</dbReference>
<dbReference type="PANTHER" id="PTHR43731:SF14">
    <property type="entry name" value="PRESENILIN-ASSOCIATED RHOMBOID-LIKE PROTEIN, MITOCHONDRIAL"/>
    <property type="match status" value="1"/>
</dbReference>
<dbReference type="InterPro" id="IPR035952">
    <property type="entry name" value="Rhomboid-like_sf"/>
</dbReference>
<evidence type="ECO:0000256" key="6">
    <source>
        <dbReference type="ARBA" id="ARBA00023136"/>
    </source>
</evidence>
<evidence type="ECO:0000313" key="10">
    <source>
        <dbReference type="Proteomes" id="UP000184088"/>
    </source>
</evidence>
<dbReference type="Pfam" id="PF01694">
    <property type="entry name" value="Rhomboid"/>
    <property type="match status" value="1"/>
</dbReference>
<comment type="subcellular location">
    <subcellularLocation>
        <location evidence="1">Membrane</location>
        <topology evidence="1">Multi-pass membrane protein</topology>
    </subcellularLocation>
</comment>
<feature type="transmembrane region" description="Helical" evidence="7">
    <location>
        <begin position="77"/>
        <end position="96"/>
    </location>
</feature>
<dbReference type="GO" id="GO:0016020">
    <property type="term" value="C:membrane"/>
    <property type="evidence" value="ECO:0007669"/>
    <property type="project" value="UniProtKB-SubCell"/>
</dbReference>
<evidence type="ECO:0000256" key="4">
    <source>
        <dbReference type="ARBA" id="ARBA00022801"/>
    </source>
</evidence>
<dbReference type="STRING" id="1121256.SAMN02746089_01538"/>
<sequence length="224" mass="25659">MIPLMDTVPHRKKPFVTWIIIIVNFLVFLFQISLPSNILEMFVYGFGFVPLKLTNLWREGLRLEILFFSWPLITSMFLHGSWLHLIGNMWSLWLFGDNVEDRVGHLRFLVFYLLSGIIASLTHYIFNEYSSVPTIGASGAIAGVMGAYFVMFPLARIITIIPFLWVPLFVQIPAIFFIGFWFVSQFFSGLFSLLGPAFGGGIAWWAHIGGFIFGIIAIPFFRKF</sequence>
<dbReference type="InterPro" id="IPR050925">
    <property type="entry name" value="Rhomboid_protease_S54"/>
</dbReference>
<evidence type="ECO:0000256" key="5">
    <source>
        <dbReference type="ARBA" id="ARBA00022989"/>
    </source>
</evidence>
<dbReference type="OrthoDB" id="9813074at2"/>
<keyword evidence="9" id="KW-0645">Protease</keyword>
<dbReference type="InterPro" id="IPR022764">
    <property type="entry name" value="Peptidase_S54_rhomboid_dom"/>
</dbReference>
<keyword evidence="6 7" id="KW-0472">Membrane</keyword>
<dbReference type="AlphaFoldDB" id="A0A1M5A1L0"/>
<dbReference type="Proteomes" id="UP000184088">
    <property type="component" value="Unassembled WGS sequence"/>
</dbReference>
<name>A0A1M5A1L0_9THEO</name>
<evidence type="ECO:0000256" key="2">
    <source>
        <dbReference type="ARBA" id="ARBA00009045"/>
    </source>
</evidence>
<evidence type="ECO:0000256" key="3">
    <source>
        <dbReference type="ARBA" id="ARBA00022692"/>
    </source>
</evidence>
<dbReference type="EMBL" id="FQVH01000015">
    <property type="protein sequence ID" value="SHF23816.1"/>
    <property type="molecule type" value="Genomic_DNA"/>
</dbReference>
<organism evidence="9 10">
    <name type="scientific">Caldanaerobius fijiensis DSM 17918</name>
    <dbReference type="NCBI Taxonomy" id="1121256"/>
    <lineage>
        <taxon>Bacteria</taxon>
        <taxon>Bacillati</taxon>
        <taxon>Bacillota</taxon>
        <taxon>Clostridia</taxon>
        <taxon>Thermoanaerobacterales</taxon>
        <taxon>Thermoanaerobacteraceae</taxon>
        <taxon>Caldanaerobius</taxon>
    </lineage>
</organism>
<evidence type="ECO:0000256" key="7">
    <source>
        <dbReference type="SAM" id="Phobius"/>
    </source>
</evidence>
<keyword evidence="3 7" id="KW-0812">Transmembrane</keyword>
<dbReference type="FunFam" id="1.20.1540.10:FF:000027">
    <property type="entry name" value="Rhomboid family intramembrane serine protease"/>
    <property type="match status" value="1"/>
</dbReference>
<dbReference type="GO" id="GO:0006508">
    <property type="term" value="P:proteolysis"/>
    <property type="evidence" value="ECO:0007669"/>
    <property type="project" value="UniProtKB-KW"/>
</dbReference>
<feature type="transmembrane region" description="Helical" evidence="7">
    <location>
        <begin position="15"/>
        <end position="34"/>
    </location>
</feature>
<keyword evidence="4" id="KW-0378">Hydrolase</keyword>
<protein>
    <submittedName>
        <fullName evidence="9">Membrane associated serine protease, rhomboid family</fullName>
    </submittedName>
</protein>
<feature type="transmembrane region" description="Helical" evidence="7">
    <location>
        <begin position="202"/>
        <end position="221"/>
    </location>
</feature>
<dbReference type="GO" id="GO:0004252">
    <property type="term" value="F:serine-type endopeptidase activity"/>
    <property type="evidence" value="ECO:0007669"/>
    <property type="project" value="InterPro"/>
</dbReference>
<dbReference type="PANTHER" id="PTHR43731">
    <property type="entry name" value="RHOMBOID PROTEASE"/>
    <property type="match status" value="1"/>
</dbReference>
<proteinExistence type="inferred from homology"/>
<feature type="transmembrane region" description="Helical" evidence="7">
    <location>
        <begin position="163"/>
        <end position="182"/>
    </location>
</feature>
<feature type="transmembrane region" description="Helical" evidence="7">
    <location>
        <begin position="41"/>
        <end position="57"/>
    </location>
</feature>
<keyword evidence="10" id="KW-1185">Reference proteome</keyword>
<evidence type="ECO:0000259" key="8">
    <source>
        <dbReference type="Pfam" id="PF01694"/>
    </source>
</evidence>